<evidence type="ECO:0000313" key="1">
    <source>
        <dbReference type="EMBL" id="KDQ21487.1"/>
    </source>
</evidence>
<keyword evidence="2" id="KW-1185">Reference proteome</keyword>
<sequence>MQRAYLLLGGGDILAVVKALLDMKGPNAILPCRACNIQGIRPAAATRGEERPKTHYIPLRRPPAYPPPKKYNPSNLPLRTHAKFMQQARAVDRASTKTEWDLLAKRYGIKGTPILTQVSSLDFPTSFPPDMMHIVRNLIPLLIDHYTGDFKGLDRGNGSYELPAHVWEAIGLAAVEAGDTTPSAFGRRVPNIASARGQFTAESWFVWTTLFAPELLHKRFAKAEYYNHFSRLVKLINLCLKFSITKAELAEIRSGFIKWVEDYERYCRAILCLRLVDANAHRPKAPIQDIPVTAFARLEKVFTIELRPCQHLDAWLGSDSCSTLVLALVTPCKSRADPQTDIHHYKKYRTPEVIDAQCIQSVVGRIFSRGQWAIIDRNADLARAQFHVIGDDD</sequence>
<dbReference type="OrthoDB" id="2404451at2759"/>
<dbReference type="AlphaFoldDB" id="A0A067NBI7"/>
<evidence type="ECO:0000313" key="2">
    <source>
        <dbReference type="Proteomes" id="UP000027195"/>
    </source>
</evidence>
<dbReference type="Proteomes" id="UP000027195">
    <property type="component" value="Unassembled WGS sequence"/>
</dbReference>
<dbReference type="PANTHER" id="PTHR46579">
    <property type="entry name" value="F5/8 TYPE C DOMAIN-CONTAINING PROTEIN-RELATED"/>
    <property type="match status" value="1"/>
</dbReference>
<accession>A0A067NBI7</accession>
<organism evidence="1 2">
    <name type="scientific">Botryobasidium botryosum (strain FD-172 SS1)</name>
    <dbReference type="NCBI Taxonomy" id="930990"/>
    <lineage>
        <taxon>Eukaryota</taxon>
        <taxon>Fungi</taxon>
        <taxon>Dikarya</taxon>
        <taxon>Basidiomycota</taxon>
        <taxon>Agaricomycotina</taxon>
        <taxon>Agaricomycetes</taxon>
        <taxon>Cantharellales</taxon>
        <taxon>Botryobasidiaceae</taxon>
        <taxon>Botryobasidium</taxon>
    </lineage>
</organism>
<name>A0A067NBI7_BOTB1</name>
<dbReference type="InParanoid" id="A0A067NBI7"/>
<dbReference type="STRING" id="930990.A0A067NBI7"/>
<dbReference type="EMBL" id="KL198016">
    <property type="protein sequence ID" value="KDQ21487.1"/>
    <property type="molecule type" value="Genomic_DNA"/>
</dbReference>
<reference evidence="2" key="1">
    <citation type="journal article" date="2014" name="Proc. Natl. Acad. Sci. U.S.A.">
        <title>Extensive sampling of basidiomycete genomes demonstrates inadequacy of the white-rot/brown-rot paradigm for wood decay fungi.</title>
        <authorList>
            <person name="Riley R."/>
            <person name="Salamov A.A."/>
            <person name="Brown D.W."/>
            <person name="Nagy L.G."/>
            <person name="Floudas D."/>
            <person name="Held B.W."/>
            <person name="Levasseur A."/>
            <person name="Lombard V."/>
            <person name="Morin E."/>
            <person name="Otillar R."/>
            <person name="Lindquist E.A."/>
            <person name="Sun H."/>
            <person name="LaButti K.M."/>
            <person name="Schmutz J."/>
            <person name="Jabbour D."/>
            <person name="Luo H."/>
            <person name="Baker S.E."/>
            <person name="Pisabarro A.G."/>
            <person name="Walton J.D."/>
            <person name="Blanchette R.A."/>
            <person name="Henrissat B."/>
            <person name="Martin F."/>
            <person name="Cullen D."/>
            <person name="Hibbett D.S."/>
            <person name="Grigoriev I.V."/>
        </authorList>
    </citation>
    <scope>NUCLEOTIDE SEQUENCE [LARGE SCALE GENOMIC DNA]</scope>
    <source>
        <strain evidence="2">FD-172 SS1</strain>
    </source>
</reference>
<dbReference type="PANTHER" id="PTHR46579:SF1">
    <property type="entry name" value="F5_8 TYPE C DOMAIN-CONTAINING PROTEIN"/>
    <property type="match status" value="1"/>
</dbReference>
<protein>
    <submittedName>
        <fullName evidence="1">Uncharacterized protein</fullName>
    </submittedName>
</protein>
<proteinExistence type="predicted"/>
<gene>
    <name evidence="1" type="ORF">BOTBODRAFT_98945</name>
</gene>
<dbReference type="HOGENOM" id="CLU_062875_0_0_1"/>